<accession>A0A1H8AYI6</accession>
<reference evidence="2 3" key="1">
    <citation type="submission" date="2016-10" db="EMBL/GenBank/DDBJ databases">
        <authorList>
            <person name="de Groot N.N."/>
        </authorList>
    </citation>
    <scope>NUCLEOTIDE SEQUENCE [LARGE SCALE GENOMIC DNA]</scope>
    <source>
        <strain evidence="2 3">CGMCC 1.10836</strain>
    </source>
</reference>
<feature type="transmembrane region" description="Helical" evidence="1">
    <location>
        <begin position="56"/>
        <end position="76"/>
    </location>
</feature>
<name>A0A1H8AYI6_9RHOB</name>
<keyword evidence="1" id="KW-0812">Transmembrane</keyword>
<organism evidence="2 3">
    <name type="scientific">Pseudorhodobacter antarcticus</name>
    <dbReference type="NCBI Taxonomy" id="1077947"/>
    <lineage>
        <taxon>Bacteria</taxon>
        <taxon>Pseudomonadati</taxon>
        <taxon>Pseudomonadota</taxon>
        <taxon>Alphaproteobacteria</taxon>
        <taxon>Rhodobacterales</taxon>
        <taxon>Paracoccaceae</taxon>
        <taxon>Pseudorhodobacter</taxon>
    </lineage>
</organism>
<evidence type="ECO:0000256" key="1">
    <source>
        <dbReference type="SAM" id="Phobius"/>
    </source>
</evidence>
<sequence length="79" mass="8691">MTPQTRRAPLGLRLLYAVPIIGQIARDIAKDKDSIYYALAIFVTLVVIAVKTWGLVALTMTALMLVPIMFVLFIAITQG</sequence>
<dbReference type="EMBL" id="FOCO01000002">
    <property type="protein sequence ID" value="SEM75765.1"/>
    <property type="molecule type" value="Genomic_DNA"/>
</dbReference>
<evidence type="ECO:0000313" key="3">
    <source>
        <dbReference type="Proteomes" id="UP000183002"/>
    </source>
</evidence>
<dbReference type="STRING" id="1077947.SAMN05216227_100254"/>
<evidence type="ECO:0000313" key="2">
    <source>
        <dbReference type="EMBL" id="SEM75765.1"/>
    </source>
</evidence>
<keyword evidence="1" id="KW-0472">Membrane</keyword>
<keyword evidence="1" id="KW-1133">Transmembrane helix</keyword>
<dbReference type="OrthoDB" id="7864204at2"/>
<feature type="transmembrane region" description="Helical" evidence="1">
    <location>
        <begin position="34"/>
        <end position="50"/>
    </location>
</feature>
<dbReference type="RefSeq" id="WP_050518785.1">
    <property type="nucleotide sequence ID" value="NZ_FOCO01000002.1"/>
</dbReference>
<gene>
    <name evidence="2" type="ORF">SAMN05216227_100254</name>
</gene>
<proteinExistence type="predicted"/>
<dbReference type="AlphaFoldDB" id="A0A1H8AYI6"/>
<dbReference type="Proteomes" id="UP000183002">
    <property type="component" value="Unassembled WGS sequence"/>
</dbReference>
<protein>
    <submittedName>
        <fullName evidence="2">Uncharacterized protein</fullName>
    </submittedName>
</protein>
<keyword evidence="3" id="KW-1185">Reference proteome</keyword>